<accession>A0ABV1UII6</accession>
<evidence type="ECO:0008006" key="4">
    <source>
        <dbReference type="Google" id="ProtNLM"/>
    </source>
</evidence>
<keyword evidence="3" id="KW-1185">Reference proteome</keyword>
<gene>
    <name evidence="2" type="ORF">ABT272_35590</name>
</gene>
<feature type="coiled-coil region" evidence="1">
    <location>
        <begin position="281"/>
        <end position="308"/>
    </location>
</feature>
<comment type="caution">
    <text evidence="2">The sequence shown here is derived from an EMBL/GenBank/DDBJ whole genome shotgun (WGS) entry which is preliminary data.</text>
</comment>
<organism evidence="2 3">
    <name type="scientific">Streptomyces sp. 900105245</name>
    <dbReference type="NCBI Taxonomy" id="3154379"/>
    <lineage>
        <taxon>Bacteria</taxon>
        <taxon>Bacillati</taxon>
        <taxon>Actinomycetota</taxon>
        <taxon>Actinomycetes</taxon>
        <taxon>Kitasatosporales</taxon>
        <taxon>Streptomycetaceae</taxon>
        <taxon>Streptomyces</taxon>
    </lineage>
</organism>
<name>A0ABV1UII6_9ACTN</name>
<reference evidence="2 3" key="1">
    <citation type="submission" date="2024-06" db="EMBL/GenBank/DDBJ databases">
        <title>The Natural Products Discovery Center: Release of the First 8490 Sequenced Strains for Exploring Actinobacteria Biosynthetic Diversity.</title>
        <authorList>
            <person name="Kalkreuter E."/>
            <person name="Kautsar S.A."/>
            <person name="Yang D."/>
            <person name="Bader C.D."/>
            <person name="Teijaro C.N."/>
            <person name="Fluegel L."/>
            <person name="Davis C.M."/>
            <person name="Simpson J.R."/>
            <person name="Lauterbach L."/>
            <person name="Steele A.D."/>
            <person name="Gui C."/>
            <person name="Meng S."/>
            <person name="Li G."/>
            <person name="Viehrig K."/>
            <person name="Ye F."/>
            <person name="Su P."/>
            <person name="Kiefer A.F."/>
            <person name="Nichols A."/>
            <person name="Cepeda A.J."/>
            <person name="Yan W."/>
            <person name="Fan B."/>
            <person name="Jiang Y."/>
            <person name="Adhikari A."/>
            <person name="Zheng C.-J."/>
            <person name="Schuster L."/>
            <person name="Cowan T.M."/>
            <person name="Smanski M.J."/>
            <person name="Chevrette M.G."/>
            <person name="De Carvalho L.P.S."/>
            <person name="Shen B."/>
        </authorList>
    </citation>
    <scope>NUCLEOTIDE SEQUENCE [LARGE SCALE GENOMIC DNA]</scope>
    <source>
        <strain evidence="2 3">NPDC001166</strain>
    </source>
</reference>
<keyword evidence="1" id="KW-0175">Coiled coil</keyword>
<proteinExistence type="predicted"/>
<dbReference type="EMBL" id="JBEPAZ010000051">
    <property type="protein sequence ID" value="MER6433007.1"/>
    <property type="molecule type" value="Genomic_DNA"/>
</dbReference>
<protein>
    <recommendedName>
        <fullName evidence="4">TniQ protein</fullName>
    </recommendedName>
</protein>
<dbReference type="RefSeq" id="WP_352065355.1">
    <property type="nucleotide sequence ID" value="NZ_JBEPAZ010000051.1"/>
</dbReference>
<sequence length="333" mass="39085">MTNSADLYGPVWPLPLATTPFPNETLRSYVARLALLNRLPPERVLRRFYTAESPMDNVRLLAIRSGQTPHLLMRQLPELATPGPWPHEQHENPARSWACHPCVAARTGRDDWKVEIWAISGHHHLCVKHRRWTRTHHGHYMANFAGAVDGQFNLNRAPEIIHAQRRLHRLFRRRTPRRVLAAYQECVDFWRELAKHGYAINRTERLLDLIAPDEPIAHRSYAKREAARLPDLVEMLGLYTSPVWRHRALGSPRDVQLFHREFERRLPPERQLRTTAIPWFRREATLVAERITERMDEQERQLMRVASAASGTPEWWPPLIMHKLLRHTPSYGR</sequence>
<evidence type="ECO:0000313" key="2">
    <source>
        <dbReference type="EMBL" id="MER6433007.1"/>
    </source>
</evidence>
<evidence type="ECO:0000313" key="3">
    <source>
        <dbReference type="Proteomes" id="UP001470023"/>
    </source>
</evidence>
<dbReference type="Proteomes" id="UP001470023">
    <property type="component" value="Unassembled WGS sequence"/>
</dbReference>
<evidence type="ECO:0000256" key="1">
    <source>
        <dbReference type="SAM" id="Coils"/>
    </source>
</evidence>